<dbReference type="EMBL" id="CP010777">
    <property type="protein sequence ID" value="AKQ45634.1"/>
    <property type="molecule type" value="Genomic_DNA"/>
</dbReference>
<evidence type="ECO:0000256" key="12">
    <source>
        <dbReference type="ARBA" id="ARBA00034013"/>
    </source>
</evidence>
<feature type="active site" description="Proton donor" evidence="15">
    <location>
        <position position="297"/>
    </location>
</feature>
<dbReference type="AlphaFoldDB" id="A0A0H4VPJ5"/>
<evidence type="ECO:0000313" key="20">
    <source>
        <dbReference type="Proteomes" id="UP000036458"/>
    </source>
</evidence>
<evidence type="ECO:0000256" key="3">
    <source>
        <dbReference type="ARBA" id="ARBA00008061"/>
    </source>
</evidence>
<reference evidence="19 20" key="1">
    <citation type="submission" date="2015-01" db="EMBL/GenBank/DDBJ databases">
        <title>Rufibacter sp./DG31D/ whole genome sequencing.</title>
        <authorList>
            <person name="Kim M.K."/>
            <person name="Srinivasan S."/>
            <person name="Lee J.-J."/>
        </authorList>
    </citation>
    <scope>NUCLEOTIDE SEQUENCE [LARGE SCALE GENOMIC DNA]</scope>
    <source>
        <strain evidence="19 20">DG31D</strain>
    </source>
</reference>
<dbReference type="NCBIfam" id="TIGR02402">
    <property type="entry name" value="trehalose_TreZ"/>
    <property type="match status" value="1"/>
</dbReference>
<dbReference type="InterPro" id="IPR012768">
    <property type="entry name" value="Trehalose_TreZ"/>
</dbReference>
<dbReference type="PIRSF" id="PIRSF006337">
    <property type="entry name" value="Trehalose_TreZ"/>
    <property type="match status" value="1"/>
</dbReference>
<feature type="site" description="Transition state stabilizer" evidence="17">
    <location>
        <position position="391"/>
    </location>
</feature>
<proteinExistence type="inferred from homology"/>
<accession>A0A0H4VPJ5</accession>
<dbReference type="Gene3D" id="1.10.10.760">
    <property type="entry name" value="E-set domains of sugar-utilizing enzymes"/>
    <property type="match status" value="1"/>
</dbReference>
<keyword evidence="9 14" id="KW-0326">Glycosidase</keyword>
<comment type="similarity">
    <text evidence="3 14">Belongs to the glycosyl hydrolase 13 family.</text>
</comment>
<dbReference type="OrthoDB" id="9761875at2"/>
<evidence type="ECO:0000256" key="14">
    <source>
        <dbReference type="PIRNR" id="PIRNR006337"/>
    </source>
</evidence>
<dbReference type="STRING" id="1379910.TH63_08180"/>
<comment type="subcellular location">
    <subcellularLocation>
        <location evidence="1 15">Cytoplasm</location>
    </subcellularLocation>
</comment>
<dbReference type="Gene3D" id="2.60.40.10">
    <property type="entry name" value="Immunoglobulins"/>
    <property type="match status" value="1"/>
</dbReference>
<dbReference type="SUPFAM" id="SSF81296">
    <property type="entry name" value="E set domains"/>
    <property type="match status" value="1"/>
</dbReference>
<evidence type="ECO:0000256" key="4">
    <source>
        <dbReference type="ARBA" id="ARBA00012268"/>
    </source>
</evidence>
<protein>
    <recommendedName>
        <fullName evidence="5 13">Malto-oligosyltrehalose trehalohydrolase</fullName>
        <shortName evidence="14">MTHase</shortName>
        <ecNumber evidence="4 13">3.2.1.141</ecNumber>
    </recommendedName>
    <alternativeName>
        <fullName evidence="11 14">4-alpha-D-((1-&gt;4)-alpha-D-glucano)trehalose trehalohydrolase</fullName>
    </alternativeName>
    <alternativeName>
        <fullName evidence="10 14">Maltooligosyl trehalose trehalohydrolase</fullName>
    </alternativeName>
</protein>
<dbReference type="PATRIC" id="fig|1379910.4.peg.1780"/>
<keyword evidence="7 14" id="KW-0378">Hydrolase</keyword>
<organism evidence="19 20">
    <name type="scientific">Rufibacter radiotolerans</name>
    <dbReference type="NCBI Taxonomy" id="1379910"/>
    <lineage>
        <taxon>Bacteria</taxon>
        <taxon>Pseudomonadati</taxon>
        <taxon>Bacteroidota</taxon>
        <taxon>Cytophagia</taxon>
        <taxon>Cytophagales</taxon>
        <taxon>Hymenobacteraceae</taxon>
        <taxon>Rufibacter</taxon>
    </lineage>
</organism>
<comment type="pathway">
    <text evidence="2 14">Glycan biosynthesis; trehalose biosynthesis.</text>
</comment>
<dbReference type="UniPathway" id="UPA00299"/>
<feature type="active site" description="Nucleophile" evidence="15">
    <location>
        <position position="260"/>
    </location>
</feature>
<evidence type="ECO:0000256" key="10">
    <source>
        <dbReference type="ARBA" id="ARBA00032057"/>
    </source>
</evidence>
<comment type="catalytic activity">
    <reaction evidence="12 14">
        <text>hydrolysis of (1-&gt;4)-alpha-D-glucosidic linkage in 4-alpha-D-[(1-&gt;4)-alpha-D-glucanosyl]n trehalose to yield trehalose and (1-&gt;4)-alpha-D-glucan.</text>
        <dbReference type="EC" id="3.2.1.141"/>
    </reaction>
</comment>
<keyword evidence="8" id="KW-0119">Carbohydrate metabolism</keyword>
<dbReference type="SUPFAM" id="SSF51445">
    <property type="entry name" value="(Trans)glycosidases"/>
    <property type="match status" value="1"/>
</dbReference>
<evidence type="ECO:0000256" key="6">
    <source>
        <dbReference type="ARBA" id="ARBA00022490"/>
    </source>
</evidence>
<dbReference type="PANTHER" id="PTHR43651">
    <property type="entry name" value="1,4-ALPHA-GLUCAN-BRANCHING ENZYME"/>
    <property type="match status" value="1"/>
</dbReference>
<feature type="binding site" evidence="16">
    <location>
        <begin position="322"/>
        <end position="326"/>
    </location>
    <ligand>
        <name>substrate</name>
    </ligand>
</feature>
<evidence type="ECO:0000256" key="13">
    <source>
        <dbReference type="NCBIfam" id="TIGR02402"/>
    </source>
</evidence>
<feature type="binding site" evidence="16">
    <location>
        <begin position="390"/>
        <end position="395"/>
    </location>
    <ligand>
        <name>substrate</name>
    </ligand>
</feature>
<evidence type="ECO:0000256" key="2">
    <source>
        <dbReference type="ARBA" id="ARBA00005199"/>
    </source>
</evidence>
<evidence type="ECO:0000256" key="16">
    <source>
        <dbReference type="PIRSR" id="PIRSR006337-2"/>
    </source>
</evidence>
<dbReference type="SMART" id="SM00642">
    <property type="entry name" value="Aamy"/>
    <property type="match status" value="1"/>
</dbReference>
<dbReference type="InterPro" id="IPR044901">
    <property type="entry name" value="Trehalose_TreZ_E-set_sf"/>
</dbReference>
<evidence type="ECO:0000256" key="17">
    <source>
        <dbReference type="PIRSR" id="PIRSR006337-3"/>
    </source>
</evidence>
<dbReference type="KEGG" id="ruf:TH63_08180"/>
<keyword evidence="6" id="KW-0963">Cytoplasm</keyword>
<dbReference type="PANTHER" id="PTHR43651:SF11">
    <property type="entry name" value="MALTO-OLIGOSYLTREHALOSE TREHALOHYDROLASE"/>
    <property type="match status" value="1"/>
</dbReference>
<evidence type="ECO:0000256" key="7">
    <source>
        <dbReference type="ARBA" id="ARBA00022801"/>
    </source>
</evidence>
<dbReference type="GO" id="GO:0033942">
    <property type="term" value="F:4-alpha-D-(1-&gt;4)-alpha-D-glucanotrehalose trehalohydrolase activity"/>
    <property type="evidence" value="ECO:0007669"/>
    <property type="project" value="UniProtKB-EC"/>
</dbReference>
<name>A0A0H4VPJ5_9BACT</name>
<keyword evidence="20" id="KW-1185">Reference proteome</keyword>
<feature type="domain" description="Glycosyl hydrolase family 13 catalytic" evidence="18">
    <location>
        <begin position="114"/>
        <end position="458"/>
    </location>
</feature>
<dbReference type="RefSeq" id="WP_048920523.1">
    <property type="nucleotide sequence ID" value="NZ_CP010777.1"/>
</dbReference>
<dbReference type="Pfam" id="PF00128">
    <property type="entry name" value="Alpha-amylase"/>
    <property type="match status" value="1"/>
</dbReference>
<dbReference type="GO" id="GO:0005992">
    <property type="term" value="P:trehalose biosynthetic process"/>
    <property type="evidence" value="ECO:0007669"/>
    <property type="project" value="UniProtKB-UniRule"/>
</dbReference>
<dbReference type="InterPro" id="IPR013783">
    <property type="entry name" value="Ig-like_fold"/>
</dbReference>
<evidence type="ECO:0000256" key="11">
    <source>
        <dbReference type="ARBA" id="ARBA00033284"/>
    </source>
</evidence>
<sequence>MKKVGAVYAADGRCTFRVWDPLKESMVLKLVSPVEQQLEMQREAHGYFSLELANIDPGTRYFFMPNGEKAFPDPASSFQPEGVHGPSEVVDTGAYLWQDSTWRGLPFQDLVLYELHVGTFTPEGTFEAIIPLLPDLVETGINALELMPVAQFPGDRNWGYDGVYPYAVQDSYGGPLGLKTLVDACHALGIAVFLDVVFNHLGPEGNYLGNFGPFFTNKYKTPWGDALNFDGDWSDGVREYFAGNALFWFEEYHVDGLRLDAIHMVYDNGAVHFWEYTHQQVKLLGQKLGRPLYLTAESDLNSPKVVKDPEMGGYGFDAQWLDDFHHALYVLLDKKGKDRYKDFGKLEQLAKAYKDGFVHSGEYVTFRKRKHGVSSAGVSGEKFVAFNLNHDQVGNRVKGERLSVLVNLDRQKLAAAALLLAPYVPLLFMGEEYGDTAPFYYFISHSDKDLVKAVQQGRKEEFADFGFDIAPPDPVAEQTFQDSKLQWDKRTKGKHHLLLQWHQHLLHLRKQEPILRNFNKNDVLVNLLGNAGLVLHRQSIGGQEHLLCLFNFSEEKTAFNFPVWVENWEKILDSTETQWQEKKGKAVPLPSKVTAGSQMQLPALSVAVYKGQEEIE</sequence>
<dbReference type="EC" id="3.2.1.141" evidence="4 13"/>
<dbReference type="InterPro" id="IPR014756">
    <property type="entry name" value="Ig_E-set"/>
</dbReference>
<evidence type="ECO:0000256" key="1">
    <source>
        <dbReference type="ARBA" id="ARBA00004496"/>
    </source>
</evidence>
<dbReference type="CDD" id="cd02853">
    <property type="entry name" value="E_set_MTHase_like_N"/>
    <property type="match status" value="1"/>
</dbReference>
<dbReference type="InterPro" id="IPR006047">
    <property type="entry name" value="GH13_cat_dom"/>
</dbReference>
<evidence type="ECO:0000256" key="15">
    <source>
        <dbReference type="PIRSR" id="PIRSR006337-1"/>
    </source>
</evidence>
<evidence type="ECO:0000313" key="19">
    <source>
        <dbReference type="EMBL" id="AKQ45634.1"/>
    </source>
</evidence>
<dbReference type="GO" id="GO:0005737">
    <property type="term" value="C:cytoplasm"/>
    <property type="evidence" value="ECO:0007669"/>
    <property type="project" value="UniProtKB-SubCell"/>
</dbReference>
<evidence type="ECO:0000256" key="5">
    <source>
        <dbReference type="ARBA" id="ARBA00015938"/>
    </source>
</evidence>
<gene>
    <name evidence="19" type="ORF">TH63_08180</name>
</gene>
<feature type="binding site" evidence="16">
    <location>
        <begin position="258"/>
        <end position="263"/>
    </location>
    <ligand>
        <name>substrate</name>
    </ligand>
</feature>
<evidence type="ECO:0000256" key="8">
    <source>
        <dbReference type="ARBA" id="ARBA00023277"/>
    </source>
</evidence>
<evidence type="ECO:0000256" key="9">
    <source>
        <dbReference type="ARBA" id="ARBA00023295"/>
    </source>
</evidence>
<dbReference type="CDD" id="cd11325">
    <property type="entry name" value="AmyAc_GTHase"/>
    <property type="match status" value="1"/>
</dbReference>
<evidence type="ECO:0000259" key="18">
    <source>
        <dbReference type="SMART" id="SM00642"/>
    </source>
</evidence>
<dbReference type="InterPro" id="IPR017853">
    <property type="entry name" value="GH"/>
</dbReference>
<dbReference type="Gene3D" id="3.20.20.80">
    <property type="entry name" value="Glycosidases"/>
    <property type="match status" value="1"/>
</dbReference>
<dbReference type="Proteomes" id="UP000036458">
    <property type="component" value="Chromosome"/>
</dbReference>